<accession>A0A9D1T287</accession>
<evidence type="ECO:0000259" key="7">
    <source>
        <dbReference type="Pfam" id="PF00884"/>
    </source>
</evidence>
<comment type="caution">
    <text evidence="8">The sequence shown here is derived from an EMBL/GenBank/DDBJ whole genome shotgun (WGS) entry which is preliminary data.</text>
</comment>
<organism evidence="8 9">
    <name type="scientific">Candidatus Spyradosoma merdigallinarum</name>
    <dbReference type="NCBI Taxonomy" id="2840950"/>
    <lineage>
        <taxon>Bacteria</taxon>
        <taxon>Pseudomonadati</taxon>
        <taxon>Verrucomicrobiota</taxon>
        <taxon>Opitutia</taxon>
        <taxon>Opitutia incertae sedis</taxon>
        <taxon>Candidatus Spyradosoma</taxon>
    </lineage>
</organism>
<keyword evidence="6" id="KW-0732">Signal</keyword>
<protein>
    <submittedName>
        <fullName evidence="8">Sulfatase-like hydrolase/transferase</fullName>
    </submittedName>
</protein>
<evidence type="ECO:0000256" key="3">
    <source>
        <dbReference type="ARBA" id="ARBA00022801"/>
    </source>
</evidence>
<dbReference type="InterPro" id="IPR024607">
    <property type="entry name" value="Sulfatase_CS"/>
</dbReference>
<dbReference type="Pfam" id="PF00884">
    <property type="entry name" value="Sulfatase"/>
    <property type="match status" value="1"/>
</dbReference>
<dbReference type="Proteomes" id="UP000886812">
    <property type="component" value="Unassembled WGS sequence"/>
</dbReference>
<dbReference type="AlphaFoldDB" id="A0A9D1T287"/>
<dbReference type="PROSITE" id="PS00523">
    <property type="entry name" value="SULFATASE_1"/>
    <property type="match status" value="1"/>
</dbReference>
<name>A0A9D1T287_9BACT</name>
<sequence>MISQNLLFSAAFVCASACAFAGTDSRKRQALPPPNMIVILADDLGYGDLGCTGSTQAETPHIDRLAREGVFCSRAYVTAPMSAPSRMGLLTGRFPKRYGITTNPNVKADYLPESHYGLPLSEKLLPEYLKPFGYVSAVFGKWHLGHTPGFTPPERGFDRWWGFLGGSRSYFPEKKETDGLNPSRIESNFTEDVRVSYLTDDVTERAVSFLRENGAAGTPFFMLVSYNAPHWPLQAKPEDIARFRGVEPRDRRIYCAMIYAMDKGVGRILDALEASGAAENTIVVFLSDNGGAPEAPACNAPFRGAKRQHFEGGVRVPFIVRWPADARFAPGSVCARPVSSADLLPTLLRANGADVPENLDGKDLAETLGSAGVPAAPRTFFWCTDYTAAVMRGDLKYLLVPDRAPQLYDVGNDPRERRDLYLSRRGEADALARELGAYLCSTPACRFPDSPAWSLKLLREYDAASVPAEQPRAGTPSSRGR</sequence>
<dbReference type="GO" id="GO:0046872">
    <property type="term" value="F:metal ion binding"/>
    <property type="evidence" value="ECO:0007669"/>
    <property type="project" value="UniProtKB-KW"/>
</dbReference>
<keyword evidence="2" id="KW-0479">Metal-binding</keyword>
<proteinExistence type="inferred from homology"/>
<dbReference type="PANTHER" id="PTHR42693:SF53">
    <property type="entry name" value="ENDO-4-O-SULFATASE"/>
    <property type="match status" value="1"/>
</dbReference>
<feature type="modified residue" description="3-oxoalanine (Ser)" evidence="5">
    <location>
        <position position="82"/>
    </location>
</feature>
<evidence type="ECO:0000256" key="1">
    <source>
        <dbReference type="ARBA" id="ARBA00008779"/>
    </source>
</evidence>
<evidence type="ECO:0000256" key="6">
    <source>
        <dbReference type="SAM" id="SignalP"/>
    </source>
</evidence>
<feature type="domain" description="Sulfatase N-terminal" evidence="7">
    <location>
        <begin position="34"/>
        <end position="351"/>
    </location>
</feature>
<evidence type="ECO:0000256" key="4">
    <source>
        <dbReference type="ARBA" id="ARBA00022837"/>
    </source>
</evidence>
<gene>
    <name evidence="8" type="ORF">IAC75_07225</name>
</gene>
<reference evidence="8" key="2">
    <citation type="journal article" date="2021" name="PeerJ">
        <title>Extensive microbial diversity within the chicken gut microbiome revealed by metagenomics and culture.</title>
        <authorList>
            <person name="Gilroy R."/>
            <person name="Ravi A."/>
            <person name="Getino M."/>
            <person name="Pursley I."/>
            <person name="Horton D.L."/>
            <person name="Alikhan N.F."/>
            <person name="Baker D."/>
            <person name="Gharbi K."/>
            <person name="Hall N."/>
            <person name="Watson M."/>
            <person name="Adriaenssens E.M."/>
            <person name="Foster-Nyarko E."/>
            <person name="Jarju S."/>
            <person name="Secka A."/>
            <person name="Antonio M."/>
            <person name="Oren A."/>
            <person name="Chaudhuri R.R."/>
            <person name="La Ragione R."/>
            <person name="Hildebrand F."/>
            <person name="Pallen M.J."/>
        </authorList>
    </citation>
    <scope>NUCLEOTIDE SEQUENCE</scope>
    <source>
        <strain evidence="8">10669</strain>
    </source>
</reference>
<comment type="similarity">
    <text evidence="1">Belongs to the sulfatase family.</text>
</comment>
<dbReference type="Gene3D" id="3.40.720.10">
    <property type="entry name" value="Alkaline Phosphatase, subunit A"/>
    <property type="match status" value="1"/>
</dbReference>
<comment type="PTM">
    <text evidence="5">The conversion to 3-oxoalanine (also known as C-formylglycine, FGly), of a serine or cysteine residue in prokaryotes and of a cysteine residue in eukaryotes, is critical for catalytic activity.</text>
</comment>
<feature type="chain" id="PRO_5038451974" evidence="6">
    <location>
        <begin position="22"/>
        <end position="481"/>
    </location>
</feature>
<keyword evidence="4" id="KW-0106">Calcium</keyword>
<evidence type="ECO:0000256" key="5">
    <source>
        <dbReference type="PIRSR" id="PIRSR600917-52"/>
    </source>
</evidence>
<dbReference type="GO" id="GO:0004065">
    <property type="term" value="F:arylsulfatase activity"/>
    <property type="evidence" value="ECO:0007669"/>
    <property type="project" value="TreeGrafter"/>
</dbReference>
<dbReference type="InterPro" id="IPR000917">
    <property type="entry name" value="Sulfatase_N"/>
</dbReference>
<dbReference type="SUPFAM" id="SSF53649">
    <property type="entry name" value="Alkaline phosphatase-like"/>
    <property type="match status" value="1"/>
</dbReference>
<dbReference type="PANTHER" id="PTHR42693">
    <property type="entry name" value="ARYLSULFATASE FAMILY MEMBER"/>
    <property type="match status" value="1"/>
</dbReference>
<dbReference type="InterPro" id="IPR050738">
    <property type="entry name" value="Sulfatase"/>
</dbReference>
<evidence type="ECO:0000313" key="9">
    <source>
        <dbReference type="Proteomes" id="UP000886812"/>
    </source>
</evidence>
<evidence type="ECO:0000313" key="8">
    <source>
        <dbReference type="EMBL" id="HIV04917.1"/>
    </source>
</evidence>
<reference evidence="8" key="1">
    <citation type="submission" date="2020-10" db="EMBL/GenBank/DDBJ databases">
        <authorList>
            <person name="Gilroy R."/>
        </authorList>
    </citation>
    <scope>NUCLEOTIDE SEQUENCE</scope>
    <source>
        <strain evidence="8">10669</strain>
    </source>
</reference>
<keyword evidence="3 8" id="KW-0378">Hydrolase</keyword>
<evidence type="ECO:0000256" key="2">
    <source>
        <dbReference type="ARBA" id="ARBA00022723"/>
    </source>
</evidence>
<dbReference type="InterPro" id="IPR017850">
    <property type="entry name" value="Alkaline_phosphatase_core_sf"/>
</dbReference>
<feature type="signal peptide" evidence="6">
    <location>
        <begin position="1"/>
        <end position="21"/>
    </location>
</feature>
<dbReference type="EMBL" id="DVOG01000190">
    <property type="protein sequence ID" value="HIV04917.1"/>
    <property type="molecule type" value="Genomic_DNA"/>
</dbReference>